<evidence type="ECO:0000313" key="2">
    <source>
        <dbReference type="Proteomes" id="UP000422108"/>
    </source>
</evidence>
<gene>
    <name evidence="1" type="ORF">DSCOOX_54320</name>
</gene>
<organism evidence="1 2">
    <name type="scientific">Desulfosarcina ovata subsp. ovata</name>
    <dbReference type="NCBI Taxonomy" id="2752305"/>
    <lineage>
        <taxon>Bacteria</taxon>
        <taxon>Pseudomonadati</taxon>
        <taxon>Thermodesulfobacteriota</taxon>
        <taxon>Desulfobacteria</taxon>
        <taxon>Desulfobacterales</taxon>
        <taxon>Desulfosarcinaceae</taxon>
        <taxon>Desulfosarcina</taxon>
    </lineage>
</organism>
<proteinExistence type="predicted"/>
<sequence>MWTRGQRGIDRCSRIKLLFEYTGGYNFSDGDLTCWYMGCYDRAQNDLINPNPDRQRKVK</sequence>
<dbReference type="AlphaFoldDB" id="A0A5K8AHT8"/>
<reference evidence="1 2" key="1">
    <citation type="submission" date="2019-11" db="EMBL/GenBank/DDBJ databases">
        <title>Comparative genomics of hydrocarbon-degrading Desulfosarcina strains.</title>
        <authorList>
            <person name="Watanabe M."/>
            <person name="Kojima H."/>
            <person name="Fukui M."/>
        </authorList>
    </citation>
    <scope>NUCLEOTIDE SEQUENCE [LARGE SCALE GENOMIC DNA]</scope>
    <source>
        <strain evidence="2">oXyS1</strain>
    </source>
</reference>
<dbReference type="EMBL" id="AP021879">
    <property type="protein sequence ID" value="BBO92252.1"/>
    <property type="molecule type" value="Genomic_DNA"/>
</dbReference>
<name>A0A5K8AHT8_9BACT</name>
<keyword evidence="2" id="KW-1185">Reference proteome</keyword>
<dbReference type="Proteomes" id="UP000422108">
    <property type="component" value="Chromosome"/>
</dbReference>
<accession>A0A5K8AHT8</accession>
<evidence type="ECO:0000313" key="1">
    <source>
        <dbReference type="EMBL" id="BBO92252.1"/>
    </source>
</evidence>
<protein>
    <submittedName>
        <fullName evidence="1">Uncharacterized protein</fullName>
    </submittedName>
</protein>